<reference evidence="1 2" key="1">
    <citation type="submission" date="2024-06" db="EMBL/GenBank/DDBJ databases">
        <title>Genomic Encyclopedia of Type Strains, Phase IV (KMG-IV): sequencing the most valuable type-strain genomes for metagenomic binning, comparative biology and taxonomic classification.</title>
        <authorList>
            <person name="Goeker M."/>
        </authorList>
    </citation>
    <scope>NUCLEOTIDE SEQUENCE [LARGE SCALE GENOMIC DNA]</scope>
    <source>
        <strain evidence="1 2">DSM 105042</strain>
    </source>
</reference>
<dbReference type="Pfam" id="PF03737">
    <property type="entry name" value="RraA-like"/>
    <property type="match status" value="1"/>
</dbReference>
<organism evidence="1 2">
    <name type="scientific">Pseudorhizobium tarimense</name>
    <dbReference type="NCBI Taxonomy" id="1079109"/>
    <lineage>
        <taxon>Bacteria</taxon>
        <taxon>Pseudomonadati</taxon>
        <taxon>Pseudomonadota</taxon>
        <taxon>Alphaproteobacteria</taxon>
        <taxon>Hyphomicrobiales</taxon>
        <taxon>Rhizobiaceae</taxon>
        <taxon>Rhizobium/Agrobacterium group</taxon>
        <taxon>Pseudorhizobium</taxon>
    </lineage>
</organism>
<dbReference type="SUPFAM" id="SSF89562">
    <property type="entry name" value="RraA-like"/>
    <property type="match status" value="1"/>
</dbReference>
<dbReference type="InterPro" id="IPR036704">
    <property type="entry name" value="RraA/RraA-like_sf"/>
</dbReference>
<sequence>MDFCVIALGRAPKKSGKTGHGQLNATLQFGHVTFRTGDYLYADEDGIFIADKAVYPGG</sequence>
<gene>
    <name evidence="1" type="ORF">ABID21_004611</name>
</gene>
<name>A0ABV2HD49_9HYPH</name>
<accession>A0ABV2HD49</accession>
<evidence type="ECO:0000313" key="1">
    <source>
        <dbReference type="EMBL" id="MET3588475.1"/>
    </source>
</evidence>
<evidence type="ECO:0000313" key="2">
    <source>
        <dbReference type="Proteomes" id="UP001549031"/>
    </source>
</evidence>
<protein>
    <submittedName>
        <fullName evidence="1">Regulator of RNase E activity RraA</fullName>
    </submittedName>
</protein>
<proteinExistence type="predicted"/>
<dbReference type="EMBL" id="JBEPLJ010000026">
    <property type="protein sequence ID" value="MET3588475.1"/>
    <property type="molecule type" value="Genomic_DNA"/>
</dbReference>
<dbReference type="Proteomes" id="UP001549031">
    <property type="component" value="Unassembled WGS sequence"/>
</dbReference>
<dbReference type="InterPro" id="IPR005493">
    <property type="entry name" value="RraA/RraA-like"/>
</dbReference>
<comment type="caution">
    <text evidence="1">The sequence shown here is derived from an EMBL/GenBank/DDBJ whole genome shotgun (WGS) entry which is preliminary data.</text>
</comment>
<dbReference type="Gene3D" id="3.50.30.40">
    <property type="entry name" value="Ribonuclease E inhibitor RraA/RraA-like"/>
    <property type="match status" value="1"/>
</dbReference>
<keyword evidence="2" id="KW-1185">Reference proteome</keyword>